<name>A0A0C9VCD0_SPHS4</name>
<evidence type="ECO:0000256" key="3">
    <source>
        <dbReference type="SAM" id="Phobius"/>
    </source>
</evidence>
<keyword evidence="6" id="KW-1185">Reference proteome</keyword>
<feature type="compositionally biased region" description="Acidic residues" evidence="2">
    <location>
        <begin position="93"/>
        <end position="113"/>
    </location>
</feature>
<dbReference type="PROSITE" id="PS51083">
    <property type="entry name" value="ZF_HIT"/>
    <property type="match status" value="1"/>
</dbReference>
<dbReference type="AlphaFoldDB" id="A0A0C9VCD0"/>
<keyword evidence="3" id="KW-0472">Membrane</keyword>
<protein>
    <recommendedName>
        <fullName evidence="4">HIT-type domain-containing protein</fullName>
    </recommendedName>
</protein>
<feature type="domain" description="HIT-type" evidence="4">
    <location>
        <begin position="23"/>
        <end position="56"/>
    </location>
</feature>
<reference evidence="5 6" key="1">
    <citation type="submission" date="2014-06" db="EMBL/GenBank/DDBJ databases">
        <title>Evolutionary Origins and Diversification of the Mycorrhizal Mutualists.</title>
        <authorList>
            <consortium name="DOE Joint Genome Institute"/>
            <consortium name="Mycorrhizal Genomics Consortium"/>
            <person name="Kohler A."/>
            <person name="Kuo A."/>
            <person name="Nagy L.G."/>
            <person name="Floudas D."/>
            <person name="Copeland A."/>
            <person name="Barry K.W."/>
            <person name="Cichocki N."/>
            <person name="Veneault-Fourrey C."/>
            <person name="LaButti K."/>
            <person name="Lindquist E.A."/>
            <person name="Lipzen A."/>
            <person name="Lundell T."/>
            <person name="Morin E."/>
            <person name="Murat C."/>
            <person name="Riley R."/>
            <person name="Ohm R."/>
            <person name="Sun H."/>
            <person name="Tunlid A."/>
            <person name="Henrissat B."/>
            <person name="Grigoriev I.V."/>
            <person name="Hibbett D.S."/>
            <person name="Martin F."/>
        </authorList>
    </citation>
    <scope>NUCLEOTIDE SEQUENCE [LARGE SCALE GENOMIC DNA]</scope>
    <source>
        <strain evidence="5 6">SS14</strain>
    </source>
</reference>
<keyword evidence="1" id="KW-0862">Zinc</keyword>
<dbReference type="GO" id="GO:0008270">
    <property type="term" value="F:zinc ion binding"/>
    <property type="evidence" value="ECO:0007669"/>
    <property type="project" value="UniProtKB-UniRule"/>
</dbReference>
<dbReference type="PANTHER" id="PTHR15555:SF0">
    <property type="entry name" value="ZINC FINGER HIT DOMAIN-CONTAINING PROTEIN 2"/>
    <property type="match status" value="1"/>
</dbReference>
<keyword evidence="1" id="KW-0863">Zinc-finger</keyword>
<evidence type="ECO:0000313" key="5">
    <source>
        <dbReference type="EMBL" id="KIJ34956.1"/>
    </source>
</evidence>
<keyword evidence="3" id="KW-0812">Transmembrane</keyword>
<gene>
    <name evidence="5" type="ORF">M422DRAFT_262918</name>
</gene>
<evidence type="ECO:0000256" key="1">
    <source>
        <dbReference type="PROSITE-ProRule" id="PRU00453"/>
    </source>
</evidence>
<accession>A0A0C9VCD0</accession>
<evidence type="ECO:0000259" key="4">
    <source>
        <dbReference type="PROSITE" id="PS51083"/>
    </source>
</evidence>
<dbReference type="HOGENOM" id="CLU_041572_0_0_1"/>
<keyword evidence="3" id="KW-1133">Transmembrane helix</keyword>
<dbReference type="PANTHER" id="PTHR15555">
    <property type="entry name" value="ZINC FINGER HIT DOMAIN CONTAINING PROTEIN 2 PROTEIN FON -RELATED"/>
    <property type="match status" value="1"/>
</dbReference>
<dbReference type="EMBL" id="KN837194">
    <property type="protein sequence ID" value="KIJ34956.1"/>
    <property type="molecule type" value="Genomic_DNA"/>
</dbReference>
<feature type="region of interest" description="Disordered" evidence="2">
    <location>
        <begin position="90"/>
        <end position="113"/>
    </location>
</feature>
<proteinExistence type="predicted"/>
<dbReference type="CDD" id="cd23024">
    <property type="entry name" value="zf-HIT_ZNHIT2-3"/>
    <property type="match status" value="1"/>
</dbReference>
<dbReference type="InterPro" id="IPR039646">
    <property type="entry name" value="ZNHIT2"/>
</dbReference>
<dbReference type="Proteomes" id="UP000054279">
    <property type="component" value="Unassembled WGS sequence"/>
</dbReference>
<feature type="transmembrane region" description="Helical" evidence="3">
    <location>
        <begin position="203"/>
        <end position="226"/>
    </location>
</feature>
<dbReference type="Gene3D" id="3.30.60.190">
    <property type="match status" value="1"/>
</dbReference>
<dbReference type="OrthoDB" id="18412at2759"/>
<dbReference type="Pfam" id="PF04438">
    <property type="entry name" value="zf-HIT"/>
    <property type="match status" value="1"/>
</dbReference>
<organism evidence="5 6">
    <name type="scientific">Sphaerobolus stellatus (strain SS14)</name>
    <dbReference type="NCBI Taxonomy" id="990650"/>
    <lineage>
        <taxon>Eukaryota</taxon>
        <taxon>Fungi</taxon>
        <taxon>Dikarya</taxon>
        <taxon>Basidiomycota</taxon>
        <taxon>Agaricomycotina</taxon>
        <taxon>Agaricomycetes</taxon>
        <taxon>Phallomycetidae</taxon>
        <taxon>Geastrales</taxon>
        <taxon>Sphaerobolaceae</taxon>
        <taxon>Sphaerobolus</taxon>
    </lineage>
</organism>
<sequence length="391" mass="44133">MNRVRLNVKTRDPIVDRLEKPPCGICKRQISNYTCPNCNVPYCSITCFKSEAHAECSESFYRKEIEDEIRTAPNTSSEERKKMMEMLRRFEEESQENEGILEEEDEEGEGENDDLARKLEGVNLDEADSNALWALLSPSRREAFLKAMKDPESELAQQLLASEELHRNLHKPWWESPSLDEETLEQTSEYGKPPKTMAIPENLILVAVKAPIIYNITALFVAYAYVTRRLSISPLSSLGPKDSDHTDALELLSRTVPFLIDRKSTLIYRSVDDLVTATWANFEAISDTATNESFSLLLSDAWTLIRPNPVAVISESDASSSASDKAILAISDILHLFESAPKLKHVVHKLNFYSAHVVGQDTQILKAVAEEARITALKMKNEVMKEKEAEL</sequence>
<evidence type="ECO:0000256" key="2">
    <source>
        <dbReference type="SAM" id="MobiDB-lite"/>
    </source>
</evidence>
<evidence type="ECO:0000313" key="6">
    <source>
        <dbReference type="Proteomes" id="UP000054279"/>
    </source>
</evidence>
<dbReference type="SUPFAM" id="SSF144232">
    <property type="entry name" value="HIT/MYND zinc finger-like"/>
    <property type="match status" value="1"/>
</dbReference>
<dbReference type="InterPro" id="IPR007529">
    <property type="entry name" value="Znf_HIT"/>
</dbReference>
<keyword evidence="1" id="KW-0479">Metal-binding</keyword>